<comment type="caution">
    <text evidence="2">The sequence shown here is derived from an EMBL/GenBank/DDBJ whole genome shotgun (WGS) entry which is preliminary data.</text>
</comment>
<name>A0A543IF06_9ACTN</name>
<reference evidence="2 3" key="1">
    <citation type="submission" date="2019-06" db="EMBL/GenBank/DDBJ databases">
        <title>Sequencing the genomes of 1000 actinobacteria strains.</title>
        <authorList>
            <person name="Klenk H.-P."/>
        </authorList>
    </citation>
    <scope>NUCLEOTIDE SEQUENCE [LARGE SCALE GENOMIC DNA]</scope>
    <source>
        <strain evidence="2 3">DSM 45043</strain>
    </source>
</reference>
<protein>
    <submittedName>
        <fullName evidence="2">Putative membrane protein</fullName>
    </submittedName>
</protein>
<evidence type="ECO:0000313" key="3">
    <source>
        <dbReference type="Proteomes" id="UP000316706"/>
    </source>
</evidence>
<sequence>MTSALAAAAVALAIITAAGMAGSFFVFSAGVMPGLDAARPAAAIETMQSINRRIQNPVFIAVFLLPPVLSAAAGALLLAAGEGAAAALFLAAGGVYLVGGLVPSFAVNIPMNDALDRTAVPADAPDAADAWSRYSGRWTAWNTVRAVASWASLLAMSLGLYLWGG</sequence>
<dbReference type="Pfam" id="PF08592">
    <property type="entry name" value="Anthrone_oxy"/>
    <property type="match status" value="1"/>
</dbReference>
<keyword evidence="3" id="KW-1185">Reference proteome</keyword>
<accession>A0A543IF06</accession>
<dbReference type="OrthoDB" id="428263at2"/>
<keyword evidence="1" id="KW-0812">Transmembrane</keyword>
<dbReference type="Proteomes" id="UP000316706">
    <property type="component" value="Unassembled WGS sequence"/>
</dbReference>
<dbReference type="EMBL" id="VFPO01000001">
    <property type="protein sequence ID" value="TQM69165.1"/>
    <property type="molecule type" value="Genomic_DNA"/>
</dbReference>
<feature type="transmembrane region" description="Helical" evidence="1">
    <location>
        <begin position="57"/>
        <end position="79"/>
    </location>
</feature>
<feature type="transmembrane region" description="Helical" evidence="1">
    <location>
        <begin position="143"/>
        <end position="163"/>
    </location>
</feature>
<dbReference type="AlphaFoldDB" id="A0A543IF06"/>
<organism evidence="2 3">
    <name type="scientific">Actinomadura hallensis</name>
    <dbReference type="NCBI Taxonomy" id="337895"/>
    <lineage>
        <taxon>Bacteria</taxon>
        <taxon>Bacillati</taxon>
        <taxon>Actinomycetota</taxon>
        <taxon>Actinomycetes</taxon>
        <taxon>Streptosporangiales</taxon>
        <taxon>Thermomonosporaceae</taxon>
        <taxon>Actinomadura</taxon>
    </lineage>
</organism>
<feature type="transmembrane region" description="Helical" evidence="1">
    <location>
        <begin position="86"/>
        <end position="107"/>
    </location>
</feature>
<proteinExistence type="predicted"/>
<keyword evidence="1" id="KW-0472">Membrane</keyword>
<gene>
    <name evidence="2" type="ORF">FHX41_2848</name>
</gene>
<evidence type="ECO:0000256" key="1">
    <source>
        <dbReference type="SAM" id="Phobius"/>
    </source>
</evidence>
<dbReference type="InterPro" id="IPR013901">
    <property type="entry name" value="Anthrone_oxy"/>
</dbReference>
<dbReference type="RefSeq" id="WP_141969105.1">
    <property type="nucleotide sequence ID" value="NZ_VFPO01000001.1"/>
</dbReference>
<keyword evidence="1" id="KW-1133">Transmembrane helix</keyword>
<evidence type="ECO:0000313" key="2">
    <source>
        <dbReference type="EMBL" id="TQM69165.1"/>
    </source>
</evidence>